<dbReference type="InterPro" id="IPR015760">
    <property type="entry name" value="TIF_IF2"/>
</dbReference>
<dbReference type="InterPro" id="IPR005225">
    <property type="entry name" value="Small_GTP-bd"/>
</dbReference>
<dbReference type="InterPro" id="IPR023115">
    <property type="entry name" value="TIF_IF2_dom3"/>
</dbReference>
<dbReference type="Pfam" id="PF04760">
    <property type="entry name" value="IF2_N"/>
    <property type="match status" value="2"/>
</dbReference>
<feature type="domain" description="Tr-type G" evidence="14">
    <location>
        <begin position="271"/>
        <end position="440"/>
    </location>
</feature>
<comment type="subcellular location">
    <subcellularLocation>
        <location evidence="1 10 12">Cytoplasm</location>
    </subcellularLocation>
</comment>
<dbReference type="Pfam" id="PF22042">
    <property type="entry name" value="EF-G_D2"/>
    <property type="match status" value="1"/>
</dbReference>
<dbReference type="HAMAP" id="MF_00100_B">
    <property type="entry name" value="IF_2_B"/>
    <property type="match status" value="1"/>
</dbReference>
<comment type="similarity">
    <text evidence="2 10 11">Belongs to the TRAFAC class translation factor GTPase superfamily. Classic translation factor GTPase family. IF-2 subfamily.</text>
</comment>
<dbReference type="InterPro" id="IPR004161">
    <property type="entry name" value="EFTu-like_2"/>
</dbReference>
<evidence type="ECO:0000256" key="10">
    <source>
        <dbReference type="HAMAP-Rule" id="MF_00100"/>
    </source>
</evidence>
<evidence type="ECO:0000256" key="5">
    <source>
        <dbReference type="ARBA" id="ARBA00022540"/>
    </source>
</evidence>
<feature type="region of interest" description="G-domain" evidence="10">
    <location>
        <begin position="274"/>
        <end position="422"/>
    </location>
</feature>
<feature type="binding site" evidence="10">
    <location>
        <begin position="326"/>
        <end position="330"/>
    </location>
    <ligand>
        <name>GTP</name>
        <dbReference type="ChEBI" id="CHEBI:37565"/>
    </ligand>
</feature>
<keyword evidence="7 10" id="KW-0648">Protein biosynthesis</keyword>
<dbReference type="PROSITE" id="PS51722">
    <property type="entry name" value="G_TR_2"/>
    <property type="match status" value="1"/>
</dbReference>
<name>A0ABS2ZCZ0_9BACL</name>
<evidence type="ECO:0000256" key="6">
    <source>
        <dbReference type="ARBA" id="ARBA00022741"/>
    </source>
</evidence>
<dbReference type="SUPFAM" id="SSF52540">
    <property type="entry name" value="P-loop containing nucleoside triphosphate hydrolases"/>
    <property type="match status" value="1"/>
</dbReference>
<evidence type="ECO:0000256" key="3">
    <source>
        <dbReference type="ARBA" id="ARBA00020675"/>
    </source>
</evidence>
<evidence type="ECO:0000256" key="12">
    <source>
        <dbReference type="RuleBase" id="RU000645"/>
    </source>
</evidence>
<dbReference type="EMBL" id="JAFHKS010000043">
    <property type="protein sequence ID" value="MBN3545805.1"/>
    <property type="molecule type" value="Genomic_DNA"/>
</dbReference>
<reference evidence="15 16" key="1">
    <citation type="submission" date="2021-01" db="EMBL/GenBank/DDBJ databases">
        <title>Genome Sequencing of Type Strains.</title>
        <authorList>
            <person name="Lemaire J.F."/>
            <person name="Inderbitzin P."/>
            <person name="Collins S.B."/>
            <person name="Wespe N."/>
            <person name="Knight-Connoni V."/>
        </authorList>
    </citation>
    <scope>NUCLEOTIDE SEQUENCE [LARGE SCALE GENOMIC DNA]</scope>
    <source>
        <strain evidence="15 16">DSM 14730</strain>
    </source>
</reference>
<keyword evidence="8 10" id="KW-0342">GTP-binding</keyword>
<dbReference type="Gene3D" id="3.40.50.10050">
    <property type="entry name" value="Translation initiation factor IF- 2, domain 3"/>
    <property type="match status" value="1"/>
</dbReference>
<feature type="binding site" evidence="10">
    <location>
        <begin position="380"/>
        <end position="383"/>
    </location>
    <ligand>
        <name>GTP</name>
        <dbReference type="ChEBI" id="CHEBI:37565"/>
    </ligand>
</feature>
<dbReference type="Pfam" id="PF11987">
    <property type="entry name" value="IF-2"/>
    <property type="match status" value="1"/>
</dbReference>
<keyword evidence="16" id="KW-1185">Reference proteome</keyword>
<feature type="binding site" evidence="10">
    <location>
        <begin position="280"/>
        <end position="287"/>
    </location>
    <ligand>
        <name>GTP</name>
        <dbReference type="ChEBI" id="CHEBI:37565"/>
    </ligand>
</feature>
<dbReference type="Proteomes" id="UP001319060">
    <property type="component" value="Unassembled WGS sequence"/>
</dbReference>
<dbReference type="Gene3D" id="3.40.50.300">
    <property type="entry name" value="P-loop containing nucleotide triphosphate hydrolases"/>
    <property type="match status" value="1"/>
</dbReference>
<feature type="compositionally biased region" description="Low complexity" evidence="13">
    <location>
        <begin position="113"/>
        <end position="167"/>
    </location>
</feature>
<feature type="compositionally biased region" description="Polar residues" evidence="13">
    <location>
        <begin position="101"/>
        <end position="112"/>
    </location>
</feature>
<comment type="caution">
    <text evidence="15">The sequence shown here is derived from an EMBL/GenBank/DDBJ whole genome shotgun (WGS) entry which is preliminary data.</text>
</comment>
<dbReference type="RefSeq" id="WP_188402653.1">
    <property type="nucleotide sequence ID" value="NZ_BMCE01000002.1"/>
</dbReference>
<sequence length="770" mass="84822">MSKIRVYEYAKQKNVQSKDIIEKLKTMDVHVANHMSMIDQAALKKLDEAYRPKANKDQTKPSNQNQLPKTDMKNSNSGNDTKSNKKEVQKESNMKIKKENNNSSQSKGPKSTNSSNQSNQNNKNSNNQNKNSSNQNKNSNNQNKNSNNRNQNNNNNRNNNNKNQNRNKQNRGGGNQQQAPQKKVLETPSKITFTESLQVGELAKKLNKDTSEIIKKLMGLGIMATINQELDKEAIELIAADYDVEVEEEIIVDETEFENYEIVDEEKDLQVRPPVVTIMGHVDHGKTTLLDAIRNTKVTAGEAGGITQHIGAYQITNNGKQITFLDTPGHAAFTTMRARGAQVTDITILVVAADDGVMPQTVEAINHAKAAEVPIIVAVNKMDKESANPDRVMQELTEHGLVSEAWGGDTIFVNVSAIKGDGIDDLLEMINLVSEVEELKANPNRTAVGTVIEAQLDKGRGSVATLLVQTGTLNVGDPIVVGHTYGRVRAMVNDLGRRVKSVGPSTPVEITGLNDVPQAGDQFMVFADEKKARQVGESRFKKQQDAQRKESSKLNLDDLFNQIKEGDIKEINVIIKGDVQGSVEALAGSLQKIDVEGVKVKIIHSGVGAINEYDIMLASASNAIVIGFNVRPDAGAKRTADAEKVDVRLHRIIYNVIEEIESAMKGMLDPEFEEKVIGQVEVRTTFKVSKVGTIAGCYVTDGKITRDSTVRLIRDGVVSYEGKIDALKRFKDDAKEVSAGYECGITLEKFNDIKEGDIIEAYIMEEIKVQ</sequence>
<feature type="compositionally biased region" description="Basic and acidic residues" evidence="13">
    <location>
        <begin position="49"/>
        <end position="59"/>
    </location>
</feature>
<dbReference type="InterPro" id="IPR000178">
    <property type="entry name" value="TF_IF2_bacterial-like"/>
</dbReference>
<dbReference type="Pfam" id="PF00009">
    <property type="entry name" value="GTP_EFTU"/>
    <property type="match status" value="1"/>
</dbReference>
<evidence type="ECO:0000256" key="11">
    <source>
        <dbReference type="RuleBase" id="RU000644"/>
    </source>
</evidence>
<dbReference type="NCBIfam" id="TIGR00231">
    <property type="entry name" value="small_GTP"/>
    <property type="match status" value="1"/>
</dbReference>
<dbReference type="InterPro" id="IPR053905">
    <property type="entry name" value="EF-G-like_DII"/>
</dbReference>
<dbReference type="SUPFAM" id="SSF52156">
    <property type="entry name" value="Initiation factor IF2/eIF5b, domain 3"/>
    <property type="match status" value="1"/>
</dbReference>
<dbReference type="InterPro" id="IPR027417">
    <property type="entry name" value="P-loop_NTPase"/>
</dbReference>
<keyword evidence="6 10" id="KW-0547">Nucleotide-binding</keyword>
<feature type="compositionally biased region" description="Polar residues" evidence="13">
    <location>
        <begin position="60"/>
        <end position="81"/>
    </location>
</feature>
<evidence type="ECO:0000313" key="16">
    <source>
        <dbReference type="Proteomes" id="UP001319060"/>
    </source>
</evidence>
<dbReference type="InterPro" id="IPR009000">
    <property type="entry name" value="Transl_B-barrel_sf"/>
</dbReference>
<evidence type="ECO:0000256" key="9">
    <source>
        <dbReference type="ARBA" id="ARBA00025162"/>
    </source>
</evidence>
<dbReference type="SUPFAM" id="SSF50447">
    <property type="entry name" value="Translation proteins"/>
    <property type="match status" value="2"/>
</dbReference>
<proteinExistence type="inferred from homology"/>
<dbReference type="PANTHER" id="PTHR43381:SF5">
    <property type="entry name" value="TR-TYPE G DOMAIN-CONTAINING PROTEIN"/>
    <property type="match status" value="1"/>
</dbReference>
<evidence type="ECO:0000259" key="14">
    <source>
        <dbReference type="PROSITE" id="PS51722"/>
    </source>
</evidence>
<evidence type="ECO:0000256" key="2">
    <source>
        <dbReference type="ARBA" id="ARBA00007733"/>
    </source>
</evidence>
<dbReference type="GO" id="GO:0003743">
    <property type="term" value="F:translation initiation factor activity"/>
    <property type="evidence" value="ECO:0007669"/>
    <property type="project" value="UniProtKB-KW"/>
</dbReference>
<dbReference type="InterPro" id="IPR036925">
    <property type="entry name" value="TIF_IF2_dom3_sf"/>
</dbReference>
<dbReference type="InterPro" id="IPR006847">
    <property type="entry name" value="IF2_N"/>
</dbReference>
<dbReference type="CDD" id="cd03692">
    <property type="entry name" value="mtIF2_IVc"/>
    <property type="match status" value="1"/>
</dbReference>
<protein>
    <recommendedName>
        <fullName evidence="3 10">Translation initiation factor IF-2</fullName>
    </recommendedName>
</protein>
<feature type="region of interest" description="Disordered" evidence="13">
    <location>
        <begin position="49"/>
        <end position="189"/>
    </location>
</feature>
<gene>
    <name evidence="10 15" type="primary">infB</name>
    <name evidence="15" type="ORF">JYA64_10910</name>
</gene>
<keyword evidence="4 10" id="KW-0963">Cytoplasm</keyword>
<evidence type="ECO:0000256" key="4">
    <source>
        <dbReference type="ARBA" id="ARBA00022490"/>
    </source>
</evidence>
<evidence type="ECO:0000313" key="15">
    <source>
        <dbReference type="EMBL" id="MBN3545805.1"/>
    </source>
</evidence>
<accession>A0ABS2ZCZ0</accession>
<dbReference type="InterPro" id="IPR044145">
    <property type="entry name" value="IF2_II"/>
</dbReference>
<evidence type="ECO:0000256" key="7">
    <source>
        <dbReference type="ARBA" id="ARBA00022917"/>
    </source>
</evidence>
<dbReference type="Gene3D" id="1.10.10.2480">
    <property type="match status" value="1"/>
</dbReference>
<feature type="compositionally biased region" description="Basic and acidic residues" evidence="13">
    <location>
        <begin position="82"/>
        <end position="100"/>
    </location>
</feature>
<dbReference type="PROSITE" id="PS01176">
    <property type="entry name" value="IF2"/>
    <property type="match status" value="1"/>
</dbReference>
<dbReference type="Pfam" id="PF03144">
    <property type="entry name" value="GTP_EFTU_D2"/>
    <property type="match status" value="1"/>
</dbReference>
<evidence type="ECO:0000256" key="1">
    <source>
        <dbReference type="ARBA" id="ARBA00004496"/>
    </source>
</evidence>
<dbReference type="Gene3D" id="2.40.30.10">
    <property type="entry name" value="Translation factors"/>
    <property type="match status" value="2"/>
</dbReference>
<dbReference type="PANTHER" id="PTHR43381">
    <property type="entry name" value="TRANSLATION INITIATION FACTOR IF-2-RELATED"/>
    <property type="match status" value="1"/>
</dbReference>
<keyword evidence="5 10" id="KW-0396">Initiation factor</keyword>
<dbReference type="InterPro" id="IPR000795">
    <property type="entry name" value="T_Tr_GTP-bd_dom"/>
</dbReference>
<organism evidence="15 16">
    <name type="scientific">Fictibacillus barbaricus</name>
    <dbReference type="NCBI Taxonomy" id="182136"/>
    <lineage>
        <taxon>Bacteria</taxon>
        <taxon>Bacillati</taxon>
        <taxon>Bacillota</taxon>
        <taxon>Bacilli</taxon>
        <taxon>Bacillales</taxon>
        <taxon>Fictibacillaceae</taxon>
        <taxon>Fictibacillus</taxon>
    </lineage>
</organism>
<evidence type="ECO:0000256" key="8">
    <source>
        <dbReference type="ARBA" id="ARBA00023134"/>
    </source>
</evidence>
<dbReference type="CDD" id="cd01887">
    <property type="entry name" value="IF2_eIF5B"/>
    <property type="match status" value="1"/>
</dbReference>
<evidence type="ECO:0000256" key="13">
    <source>
        <dbReference type="SAM" id="MobiDB-lite"/>
    </source>
</evidence>
<dbReference type="NCBIfam" id="TIGR00487">
    <property type="entry name" value="IF-2"/>
    <property type="match status" value="1"/>
</dbReference>
<dbReference type="CDD" id="cd03702">
    <property type="entry name" value="IF2_mtIF2_II"/>
    <property type="match status" value="1"/>
</dbReference>
<comment type="function">
    <text evidence="9 10 11">One of the essential components for the initiation of protein synthesis. Protects formylmethionyl-tRNA from spontaneous hydrolysis and promotes its binding to the 30S ribosomal subunits. Also involved in the hydrolysis of GTP during the formation of the 70S ribosomal complex.</text>
</comment>